<evidence type="ECO:0000259" key="1">
    <source>
        <dbReference type="PROSITE" id="PS51186"/>
    </source>
</evidence>
<dbReference type="AlphaFoldDB" id="A0A8J3DCR4"/>
<dbReference type="CDD" id="cd04301">
    <property type="entry name" value="NAT_SF"/>
    <property type="match status" value="1"/>
</dbReference>
<sequence>MSGGGRQWFAVRVCDSEVKFVARFPQIATLIFMHDDALANALKFRPMRREEFNLAVDWAAAEGWNPGKHDADIFWDTDPEGFVCATLDDEIVATGSIVAYGQSFGFMGFFIVRPDLRSKGLGTKFWFWRRDTLKARLLPDAPIGMDGVFAMQDWYAQGGFQFTHRNLRMAGVGQPSQPASCLTELSAAPFDEVSAYDQRHFGFARDTFLRRWIEPKEGLALGAVRDGKLVGYGVVRACQSGYKIGPLFADDATLAGQLFAALSDRASGEPLFLDTPENNPAALALAKENGMEEVFGCARMYYGTTPSLPWANIYGITTFELG</sequence>
<dbReference type="InterPro" id="IPR016181">
    <property type="entry name" value="Acyl_CoA_acyltransferase"/>
</dbReference>
<dbReference type="PANTHER" id="PTHR47237">
    <property type="entry name" value="SLL0310 PROTEIN"/>
    <property type="match status" value="1"/>
</dbReference>
<gene>
    <name evidence="2" type="ORF">GCM10007047_20710</name>
</gene>
<dbReference type="SUPFAM" id="SSF55729">
    <property type="entry name" value="Acyl-CoA N-acyltransferases (Nat)"/>
    <property type="match status" value="1"/>
</dbReference>
<proteinExistence type="predicted"/>
<keyword evidence="3" id="KW-1185">Reference proteome</keyword>
<dbReference type="GO" id="GO:0016747">
    <property type="term" value="F:acyltransferase activity, transferring groups other than amino-acyl groups"/>
    <property type="evidence" value="ECO:0007669"/>
    <property type="project" value="InterPro"/>
</dbReference>
<dbReference type="Pfam" id="PF18014">
    <property type="entry name" value="Acetyltransf_18"/>
    <property type="match status" value="1"/>
</dbReference>
<comment type="caution">
    <text evidence="2">The sequence shown here is derived from an EMBL/GenBank/DDBJ whole genome shotgun (WGS) entry which is preliminary data.</text>
</comment>
<dbReference type="PANTHER" id="PTHR47237:SF2">
    <property type="entry name" value="BLL4206 PROTEIN"/>
    <property type="match status" value="1"/>
</dbReference>
<feature type="domain" description="N-acetyltransferase" evidence="1">
    <location>
        <begin position="42"/>
        <end position="231"/>
    </location>
</feature>
<evidence type="ECO:0000313" key="3">
    <source>
        <dbReference type="Proteomes" id="UP000642829"/>
    </source>
</evidence>
<dbReference type="InterPro" id="IPR041496">
    <property type="entry name" value="YitH/HolE_GNAT"/>
</dbReference>
<dbReference type="PROSITE" id="PS51186">
    <property type="entry name" value="GNAT"/>
    <property type="match status" value="1"/>
</dbReference>
<dbReference type="InterPro" id="IPR000182">
    <property type="entry name" value="GNAT_dom"/>
</dbReference>
<dbReference type="Gene3D" id="3.40.630.90">
    <property type="match status" value="1"/>
</dbReference>
<evidence type="ECO:0000313" key="2">
    <source>
        <dbReference type="EMBL" id="GHC03948.1"/>
    </source>
</evidence>
<dbReference type="EMBL" id="BMXG01000012">
    <property type="protein sequence ID" value="GHC03948.1"/>
    <property type="molecule type" value="Genomic_DNA"/>
</dbReference>
<name>A0A8J3DCR4_9BACT</name>
<organism evidence="2 3">
    <name type="scientific">Cerasicoccus arenae</name>
    <dbReference type="NCBI Taxonomy" id="424488"/>
    <lineage>
        <taxon>Bacteria</taxon>
        <taxon>Pseudomonadati</taxon>
        <taxon>Verrucomicrobiota</taxon>
        <taxon>Opitutia</taxon>
        <taxon>Puniceicoccales</taxon>
        <taxon>Cerasicoccaceae</taxon>
        <taxon>Cerasicoccus</taxon>
    </lineage>
</organism>
<accession>A0A8J3DCR4</accession>
<protein>
    <submittedName>
        <fullName evidence="2">Acetyltransferase</fullName>
    </submittedName>
</protein>
<dbReference type="Pfam" id="PF00583">
    <property type="entry name" value="Acetyltransf_1"/>
    <property type="match status" value="1"/>
</dbReference>
<dbReference type="Gene3D" id="3.40.630.30">
    <property type="match status" value="1"/>
</dbReference>
<dbReference type="InterPro" id="IPR052729">
    <property type="entry name" value="Acyl/Acetyltrans_Enzymes"/>
</dbReference>
<dbReference type="Proteomes" id="UP000642829">
    <property type="component" value="Unassembled WGS sequence"/>
</dbReference>
<reference evidence="2" key="2">
    <citation type="submission" date="2020-09" db="EMBL/GenBank/DDBJ databases">
        <authorList>
            <person name="Sun Q."/>
            <person name="Kim S."/>
        </authorList>
    </citation>
    <scope>NUCLEOTIDE SEQUENCE</scope>
    <source>
        <strain evidence="2">KCTC 12870</strain>
    </source>
</reference>
<reference evidence="2" key="1">
    <citation type="journal article" date="2014" name="Int. J. Syst. Evol. Microbiol.">
        <title>Complete genome sequence of Corynebacterium casei LMG S-19264T (=DSM 44701T), isolated from a smear-ripened cheese.</title>
        <authorList>
            <consortium name="US DOE Joint Genome Institute (JGI-PGF)"/>
            <person name="Walter F."/>
            <person name="Albersmeier A."/>
            <person name="Kalinowski J."/>
            <person name="Ruckert C."/>
        </authorList>
    </citation>
    <scope>NUCLEOTIDE SEQUENCE</scope>
    <source>
        <strain evidence="2">KCTC 12870</strain>
    </source>
</reference>